<evidence type="ECO:0000313" key="3">
    <source>
        <dbReference type="Proteomes" id="UP000001357"/>
    </source>
</evidence>
<dbReference type="KEGG" id="mbr:MONBRDRAFT_27738"/>
<dbReference type="FunCoup" id="A9V660">
    <property type="interactions" value="325"/>
</dbReference>
<keyword evidence="3" id="KW-1185">Reference proteome</keyword>
<dbReference type="AlphaFoldDB" id="A9V660"/>
<dbReference type="OMA" id="WEEYAVE"/>
<dbReference type="Pfam" id="PF00625">
    <property type="entry name" value="Guanylate_kin"/>
    <property type="match status" value="1"/>
</dbReference>
<dbReference type="GO" id="GO:0007268">
    <property type="term" value="P:chemical synaptic transmission"/>
    <property type="evidence" value="ECO:0000318"/>
    <property type="project" value="GO_Central"/>
</dbReference>
<dbReference type="SUPFAM" id="SSF52540">
    <property type="entry name" value="P-loop containing nucleoside triphosphate hydrolases"/>
    <property type="match status" value="1"/>
</dbReference>
<dbReference type="PRINTS" id="PR01626">
    <property type="entry name" value="LCACHANNELB"/>
</dbReference>
<evidence type="ECO:0000259" key="1">
    <source>
        <dbReference type="Pfam" id="PF00625"/>
    </source>
</evidence>
<accession>A9V660</accession>
<feature type="domain" description="Guanylate kinase/L-type calcium channel beta subunit" evidence="1">
    <location>
        <begin position="203"/>
        <end position="303"/>
    </location>
</feature>
<dbReference type="PANTHER" id="PTHR11824">
    <property type="entry name" value="VOLTAGE-DEPENDENT CALCIUM CHANNEL BETA SUBUNIT"/>
    <property type="match status" value="1"/>
</dbReference>
<dbReference type="RefSeq" id="XP_001748252.1">
    <property type="nucleotide sequence ID" value="XM_001748200.1"/>
</dbReference>
<dbReference type="Gene3D" id="3.40.50.300">
    <property type="entry name" value="P-loop containing nucleotide triphosphate hydrolases"/>
    <property type="match status" value="1"/>
</dbReference>
<name>A9V660_MONBE</name>
<dbReference type="GeneID" id="5893472"/>
<dbReference type="Proteomes" id="UP000001357">
    <property type="component" value="Unassembled WGS sequence"/>
</dbReference>
<reference evidence="2 3" key="1">
    <citation type="journal article" date="2008" name="Nature">
        <title>The genome of the choanoflagellate Monosiga brevicollis and the origin of metazoans.</title>
        <authorList>
            <consortium name="JGI Sequencing"/>
            <person name="King N."/>
            <person name="Westbrook M.J."/>
            <person name="Young S.L."/>
            <person name="Kuo A."/>
            <person name="Abedin M."/>
            <person name="Chapman J."/>
            <person name="Fairclough S."/>
            <person name="Hellsten U."/>
            <person name="Isogai Y."/>
            <person name="Letunic I."/>
            <person name="Marr M."/>
            <person name="Pincus D."/>
            <person name="Putnam N."/>
            <person name="Rokas A."/>
            <person name="Wright K.J."/>
            <person name="Zuzow R."/>
            <person name="Dirks W."/>
            <person name="Good M."/>
            <person name="Goodstein D."/>
            <person name="Lemons D."/>
            <person name="Li W."/>
            <person name="Lyons J.B."/>
            <person name="Morris A."/>
            <person name="Nichols S."/>
            <person name="Richter D.J."/>
            <person name="Salamov A."/>
            <person name="Bork P."/>
            <person name="Lim W.A."/>
            <person name="Manning G."/>
            <person name="Miller W.T."/>
            <person name="McGinnis W."/>
            <person name="Shapiro H."/>
            <person name="Tjian R."/>
            <person name="Grigoriev I.V."/>
            <person name="Rokhsar D."/>
        </authorList>
    </citation>
    <scope>NUCLEOTIDE SEQUENCE [LARGE SCALE GENOMIC DNA]</scope>
    <source>
        <strain evidence="3">MX1 / ATCC 50154</strain>
    </source>
</reference>
<proteinExistence type="predicted"/>
<organism evidence="2 3">
    <name type="scientific">Monosiga brevicollis</name>
    <name type="common">Choanoflagellate</name>
    <dbReference type="NCBI Taxonomy" id="81824"/>
    <lineage>
        <taxon>Eukaryota</taxon>
        <taxon>Choanoflagellata</taxon>
        <taxon>Craspedida</taxon>
        <taxon>Salpingoecidae</taxon>
        <taxon>Monosiga</taxon>
    </lineage>
</organism>
<dbReference type="GO" id="GO:0006816">
    <property type="term" value="P:calcium ion transport"/>
    <property type="evidence" value="ECO:0000318"/>
    <property type="project" value="GO_Central"/>
</dbReference>
<dbReference type="InterPro" id="IPR008145">
    <property type="entry name" value="GK/Ca_channel_bsu"/>
</dbReference>
<dbReference type="STRING" id="81824.A9V660"/>
<dbReference type="InterPro" id="IPR000584">
    <property type="entry name" value="VDCC_L_bsu"/>
</dbReference>
<evidence type="ECO:0000313" key="2">
    <source>
        <dbReference type="EMBL" id="EDQ87013.1"/>
    </source>
</evidence>
<protein>
    <recommendedName>
        <fullName evidence="1">Guanylate kinase/L-type calcium channel beta subunit domain-containing protein</fullName>
    </recommendedName>
</protein>
<dbReference type="GO" id="GO:0008331">
    <property type="term" value="F:high voltage-gated calcium channel activity"/>
    <property type="evidence" value="ECO:0000318"/>
    <property type="project" value="GO_Central"/>
</dbReference>
<dbReference type="GO" id="GO:0005891">
    <property type="term" value="C:voltage-gated calcium channel complex"/>
    <property type="evidence" value="ECO:0000318"/>
    <property type="project" value="GO_Central"/>
</dbReference>
<sequence>MVAHDVVQPTANLTNLLGVIDDRWWVGRVVGQGMKCRMIPSEKNWLLKYHNERSSGHVSRRPRVRVPSADDEGDGISMATQDDERLHIVFNKQARDEAYPDDCVTFRPPNLNKTANPYALAPDVRPLAFVGPCHTGFALTDMMHQALIDYLVMSFPEHVEVLDLDTSQQSPRGGRQRLPTASAADSAASIEDVREIASKEVIDHIYESSRQGKMCILQGCSDSVHRLRKSQLFPIVVHLRLRSQQVLTKLLRSLDDKEMLKQSQSQISFLNRHNAIPGKNCDLVLSKSRLEISCFELASYVDAYLGEATLDMDVDDRLLTRAKPTDVAEL</sequence>
<dbReference type="InParanoid" id="A9V660"/>
<gene>
    <name evidence="2" type="ORF">MONBRDRAFT_27738</name>
</gene>
<dbReference type="InterPro" id="IPR027417">
    <property type="entry name" value="P-loop_NTPase"/>
</dbReference>
<dbReference type="eggNOG" id="KOG3812">
    <property type="taxonomic scope" value="Eukaryota"/>
</dbReference>
<dbReference type="EMBL" id="CH991562">
    <property type="protein sequence ID" value="EDQ87013.1"/>
    <property type="molecule type" value="Genomic_DNA"/>
</dbReference>